<comment type="subcellular location">
    <subcellularLocation>
        <location evidence="1">Nucleus</location>
    </subcellularLocation>
</comment>
<evidence type="ECO:0000256" key="4">
    <source>
        <dbReference type="ARBA" id="ARBA00023163"/>
    </source>
</evidence>
<reference evidence="8 9" key="1">
    <citation type="journal article" date="2023" name="Plants (Basel)">
        <title>Bridging the Gap: Combining Genomics and Transcriptomics Approaches to Understand Stylosanthes scabra, an Orphan Legume from the Brazilian Caatinga.</title>
        <authorList>
            <person name="Ferreira-Neto J.R.C."/>
            <person name="da Silva M.D."/>
            <person name="Binneck E."/>
            <person name="de Melo N.F."/>
            <person name="da Silva R.H."/>
            <person name="de Melo A.L.T.M."/>
            <person name="Pandolfi V."/>
            <person name="Bustamante F.O."/>
            <person name="Brasileiro-Vidal A.C."/>
            <person name="Benko-Iseppon A.M."/>
        </authorList>
    </citation>
    <scope>NUCLEOTIDE SEQUENCE [LARGE SCALE GENOMIC DNA]</scope>
    <source>
        <tissue evidence="8">Leaves</tissue>
    </source>
</reference>
<protein>
    <recommendedName>
        <fullName evidence="7">WRKY domain-containing protein</fullName>
    </recommendedName>
</protein>
<evidence type="ECO:0000256" key="3">
    <source>
        <dbReference type="ARBA" id="ARBA00023125"/>
    </source>
</evidence>
<name>A0ABU6RRB5_9FABA</name>
<feature type="compositionally biased region" description="Basic residues" evidence="6">
    <location>
        <begin position="180"/>
        <end position="193"/>
    </location>
</feature>
<gene>
    <name evidence="8" type="ORF">PIB30_077320</name>
</gene>
<dbReference type="PANTHER" id="PTHR31221:SF350">
    <property type="entry name" value="WRKY TRANSCRIPTION FACTOR 48-RELATED"/>
    <property type="match status" value="1"/>
</dbReference>
<evidence type="ECO:0000256" key="1">
    <source>
        <dbReference type="ARBA" id="ARBA00004123"/>
    </source>
</evidence>
<evidence type="ECO:0000256" key="2">
    <source>
        <dbReference type="ARBA" id="ARBA00023015"/>
    </source>
</evidence>
<dbReference type="InterPro" id="IPR044810">
    <property type="entry name" value="WRKY_plant"/>
</dbReference>
<evidence type="ECO:0000256" key="6">
    <source>
        <dbReference type="SAM" id="MobiDB-lite"/>
    </source>
</evidence>
<feature type="compositionally biased region" description="Low complexity" evidence="6">
    <location>
        <begin position="128"/>
        <end position="139"/>
    </location>
</feature>
<feature type="compositionally biased region" description="Acidic residues" evidence="6">
    <location>
        <begin position="161"/>
        <end position="174"/>
    </location>
</feature>
<feature type="region of interest" description="Disordered" evidence="6">
    <location>
        <begin position="94"/>
        <end position="200"/>
    </location>
</feature>
<dbReference type="Pfam" id="PF03106">
    <property type="entry name" value="WRKY"/>
    <property type="match status" value="1"/>
</dbReference>
<sequence>MEEGKRENKKKKKEEAASTTTTMAFSDEIPITNTNSITTSYPFSSIFDMMPLPLIPSSDQKTTCSFSANGFIDLLALQDYTPSLFDWLPTTTTTTASAAPTPPPQQPLPSPASSNVPDCSEVLNTPASPNSSSISSSSNEGGGGGVGSNNVEDQNKVVADDEHEAEDEDADGDADAPKDKTKKQLKAKKKNQKKQREPRFAFMTKSEVDHLDDGYRWRKYGQKAVKNSPYPRSYYRCTTSGCGVKKRVERSSDDPSIVVTTYEGQHTHPCPATSRAALAFMHEPSFTTIGSGPAAAALSSPHHHFLHQHFHQPPPPPPPPLLYNSNSTAVESFVVQDNGEGSAGASSNRLMMDQANFLRDNGLLQDIIVPSQIRNNNIQ</sequence>
<dbReference type="PROSITE" id="PS50811">
    <property type="entry name" value="WRKY"/>
    <property type="match status" value="1"/>
</dbReference>
<dbReference type="SMART" id="SM00774">
    <property type="entry name" value="WRKY"/>
    <property type="match status" value="1"/>
</dbReference>
<feature type="region of interest" description="Disordered" evidence="6">
    <location>
        <begin position="1"/>
        <end position="24"/>
    </location>
</feature>
<dbReference type="PANTHER" id="PTHR31221">
    <property type="entry name" value="WRKY TRANSCRIPTION FACTOR PROTEIN 1-RELATED"/>
    <property type="match status" value="1"/>
</dbReference>
<comment type="caution">
    <text evidence="8">The sequence shown here is derived from an EMBL/GenBank/DDBJ whole genome shotgun (WGS) entry which is preliminary data.</text>
</comment>
<evidence type="ECO:0000313" key="9">
    <source>
        <dbReference type="Proteomes" id="UP001341840"/>
    </source>
</evidence>
<keyword evidence="5" id="KW-0539">Nucleus</keyword>
<accession>A0ABU6RRB5</accession>
<keyword evidence="3" id="KW-0238">DNA-binding</keyword>
<dbReference type="Gene3D" id="2.20.25.80">
    <property type="entry name" value="WRKY domain"/>
    <property type="match status" value="1"/>
</dbReference>
<dbReference type="EMBL" id="JASCZI010031245">
    <property type="protein sequence ID" value="MED6126318.1"/>
    <property type="molecule type" value="Genomic_DNA"/>
</dbReference>
<organism evidence="8 9">
    <name type="scientific">Stylosanthes scabra</name>
    <dbReference type="NCBI Taxonomy" id="79078"/>
    <lineage>
        <taxon>Eukaryota</taxon>
        <taxon>Viridiplantae</taxon>
        <taxon>Streptophyta</taxon>
        <taxon>Embryophyta</taxon>
        <taxon>Tracheophyta</taxon>
        <taxon>Spermatophyta</taxon>
        <taxon>Magnoliopsida</taxon>
        <taxon>eudicotyledons</taxon>
        <taxon>Gunneridae</taxon>
        <taxon>Pentapetalae</taxon>
        <taxon>rosids</taxon>
        <taxon>fabids</taxon>
        <taxon>Fabales</taxon>
        <taxon>Fabaceae</taxon>
        <taxon>Papilionoideae</taxon>
        <taxon>50 kb inversion clade</taxon>
        <taxon>dalbergioids sensu lato</taxon>
        <taxon>Dalbergieae</taxon>
        <taxon>Pterocarpus clade</taxon>
        <taxon>Stylosanthes</taxon>
    </lineage>
</organism>
<keyword evidence="4" id="KW-0804">Transcription</keyword>
<evidence type="ECO:0000256" key="5">
    <source>
        <dbReference type="ARBA" id="ARBA00023242"/>
    </source>
</evidence>
<dbReference type="InterPro" id="IPR036576">
    <property type="entry name" value="WRKY_dom_sf"/>
</dbReference>
<feature type="domain" description="WRKY" evidence="7">
    <location>
        <begin position="206"/>
        <end position="271"/>
    </location>
</feature>
<dbReference type="Proteomes" id="UP001341840">
    <property type="component" value="Unassembled WGS sequence"/>
</dbReference>
<dbReference type="SUPFAM" id="SSF118290">
    <property type="entry name" value="WRKY DNA-binding domain"/>
    <property type="match status" value="1"/>
</dbReference>
<feature type="compositionally biased region" description="Pro residues" evidence="6">
    <location>
        <begin position="100"/>
        <end position="110"/>
    </location>
</feature>
<proteinExistence type="predicted"/>
<evidence type="ECO:0000313" key="8">
    <source>
        <dbReference type="EMBL" id="MED6126318.1"/>
    </source>
</evidence>
<evidence type="ECO:0000259" key="7">
    <source>
        <dbReference type="PROSITE" id="PS50811"/>
    </source>
</evidence>
<dbReference type="InterPro" id="IPR003657">
    <property type="entry name" value="WRKY_dom"/>
</dbReference>
<keyword evidence="2" id="KW-0805">Transcription regulation</keyword>
<keyword evidence="9" id="KW-1185">Reference proteome</keyword>